<dbReference type="SMART" id="SM00220">
    <property type="entry name" value="S_TKc"/>
    <property type="match status" value="1"/>
</dbReference>
<dbReference type="InterPro" id="IPR008271">
    <property type="entry name" value="Ser/Thr_kinase_AS"/>
</dbReference>
<dbReference type="CDD" id="cd14066">
    <property type="entry name" value="STKc_IRAK"/>
    <property type="match status" value="1"/>
</dbReference>
<dbReference type="PROSITE" id="PS50011">
    <property type="entry name" value="PROTEIN_KINASE_DOM"/>
    <property type="match status" value="1"/>
</dbReference>
<dbReference type="InterPro" id="IPR032872">
    <property type="entry name" value="WAK_assoc_C"/>
</dbReference>
<evidence type="ECO:0000256" key="3">
    <source>
        <dbReference type="ARBA" id="ARBA00022679"/>
    </source>
</evidence>
<keyword evidence="3" id="KW-0808">Transferase</keyword>
<dbReference type="GO" id="GO:0004674">
    <property type="term" value="F:protein serine/threonine kinase activity"/>
    <property type="evidence" value="ECO:0007669"/>
    <property type="project" value="UniProtKB-KW"/>
</dbReference>
<evidence type="ECO:0000256" key="9">
    <source>
        <dbReference type="ARBA" id="ARBA00022989"/>
    </source>
</evidence>
<dbReference type="Pfam" id="PF00069">
    <property type="entry name" value="Pkinase"/>
    <property type="match status" value="1"/>
</dbReference>
<name>A0A8X8W897_SALSN</name>
<sequence>MVVVSKDVLFLLLCILLLPQSHSKCKESFSCRNFTLKFPFTDIRDPGCGLFAVGGCDSTSQEEHPWLQIGASTSAKYILNQPSKNKFTILDFLLRTLLESPRCFSYMNVSLPQSPSVSFTFSPNITFFACFNKSSNDEIQEYFKSYRREESDASTLYYKIPATESHNGAIPHECSLTQLPVKSEVNSTKLSDMLTSSFSLEWSVSEDCDRCYRGGRQCLSDNRNQFYCEKTGVKDVDGARSGSRSFKCGDDTLNFPLTRADDPDCGLIPVDGCDSDDQVIHLGGENLGYSILDYNSSNKILIRDLQLEAQLNNKSCFSFTNRSMLPSSSVSVSFCPNLTLFPCKTEPTNMSKFDEYFENYSKIECLYTVYYKIPSSDGTPSEQIDAPEGCSLVQLPMKSTRNSDVLFSVISADFTLEWDVSDECVSCFNGGGQCLTANNNTFYCKRENKLRKKILLATLIPGSALLLACALYIWLRKKKKVGSYLLSRNLSYDPSSKADIEDGSFNFGIPIFSYNELVEATGNFDPSKELGDGGFGTVYYGKLRDGREVAIKRLYEHNYRRVEQFLNEIKILTSLRHPNLVSLYGCTSRRSRELLLVYEYIPNGTVADHLHGQRATSAPLTWPMRMTIARETATALAYLHKSDIIHRDVKTNNILLDANFSVKVADFGLSRLFPNDVTHISTAPQGTPGYVDPEYHQCYQLTDKSDVYSFGVVLIELISSMPAVDISRHKHEINLANLAVSKIQKCAFDELIDPATGYNSDAEVTRMTTTVAELAFRCLQLDKDMRPTMEEVVAFLHDIESGGDGDFEGMKGNSGGKIPPSPETDEVGLLKSRIYRSSPTAVTDTWISSASTTASSVG</sequence>
<evidence type="ECO:0000313" key="17">
    <source>
        <dbReference type="Proteomes" id="UP000298416"/>
    </source>
</evidence>
<evidence type="ECO:0000256" key="14">
    <source>
        <dbReference type="SAM" id="SignalP"/>
    </source>
</evidence>
<feature type="transmembrane region" description="Helical" evidence="13">
    <location>
        <begin position="454"/>
        <end position="475"/>
    </location>
</feature>
<keyword evidence="2" id="KW-0723">Serine/threonine-protein kinase</keyword>
<keyword evidence="7" id="KW-0418">Kinase</keyword>
<evidence type="ECO:0000256" key="13">
    <source>
        <dbReference type="SAM" id="Phobius"/>
    </source>
</evidence>
<dbReference type="PANTHER" id="PTHR46008">
    <property type="entry name" value="LEAF RUST 10 DISEASE-RESISTANCE LOCUS RECEPTOR-LIKE PROTEIN KINASE-LIKE 1.4"/>
    <property type="match status" value="1"/>
</dbReference>
<keyword evidence="6 12" id="KW-0547">Nucleotide-binding</keyword>
<evidence type="ECO:0000256" key="12">
    <source>
        <dbReference type="PROSITE-ProRule" id="PRU10141"/>
    </source>
</evidence>
<dbReference type="GO" id="GO:0005886">
    <property type="term" value="C:plasma membrane"/>
    <property type="evidence" value="ECO:0007669"/>
    <property type="project" value="UniProtKB-ARBA"/>
</dbReference>
<dbReference type="Gene3D" id="3.30.200.20">
    <property type="entry name" value="Phosphorylase Kinase, domain 1"/>
    <property type="match status" value="1"/>
</dbReference>
<dbReference type="SUPFAM" id="SSF56112">
    <property type="entry name" value="Protein kinase-like (PK-like)"/>
    <property type="match status" value="1"/>
</dbReference>
<organism evidence="16">
    <name type="scientific">Salvia splendens</name>
    <name type="common">Scarlet sage</name>
    <dbReference type="NCBI Taxonomy" id="180675"/>
    <lineage>
        <taxon>Eukaryota</taxon>
        <taxon>Viridiplantae</taxon>
        <taxon>Streptophyta</taxon>
        <taxon>Embryophyta</taxon>
        <taxon>Tracheophyta</taxon>
        <taxon>Spermatophyta</taxon>
        <taxon>Magnoliopsida</taxon>
        <taxon>eudicotyledons</taxon>
        <taxon>Gunneridae</taxon>
        <taxon>Pentapetalae</taxon>
        <taxon>asterids</taxon>
        <taxon>lamiids</taxon>
        <taxon>Lamiales</taxon>
        <taxon>Lamiaceae</taxon>
        <taxon>Nepetoideae</taxon>
        <taxon>Mentheae</taxon>
        <taxon>Salviinae</taxon>
        <taxon>Salvia</taxon>
        <taxon>Salvia subgen. Calosphace</taxon>
        <taxon>core Calosphace</taxon>
    </lineage>
</organism>
<dbReference type="GO" id="GO:0005524">
    <property type="term" value="F:ATP binding"/>
    <property type="evidence" value="ECO:0007669"/>
    <property type="project" value="UniProtKB-UniRule"/>
</dbReference>
<reference evidence="16" key="1">
    <citation type="submission" date="2018-01" db="EMBL/GenBank/DDBJ databases">
        <authorList>
            <person name="Mao J.F."/>
        </authorList>
    </citation>
    <scope>NUCLEOTIDE SEQUENCE</scope>
    <source>
        <strain evidence="16">Huo1</strain>
        <tissue evidence="16">Leaf</tissue>
    </source>
</reference>
<keyword evidence="5 14" id="KW-0732">Signal</keyword>
<evidence type="ECO:0000256" key="10">
    <source>
        <dbReference type="ARBA" id="ARBA00023136"/>
    </source>
</evidence>
<evidence type="ECO:0000259" key="15">
    <source>
        <dbReference type="PROSITE" id="PS50011"/>
    </source>
</evidence>
<dbReference type="PROSITE" id="PS00108">
    <property type="entry name" value="PROTEIN_KINASE_ST"/>
    <property type="match status" value="1"/>
</dbReference>
<protein>
    <recommendedName>
        <fullName evidence="15">Protein kinase domain-containing protein</fullName>
    </recommendedName>
</protein>
<dbReference type="Gene3D" id="1.10.510.10">
    <property type="entry name" value="Transferase(Phosphotransferase) domain 1"/>
    <property type="match status" value="1"/>
</dbReference>
<dbReference type="InterPro" id="IPR000719">
    <property type="entry name" value="Prot_kinase_dom"/>
</dbReference>
<evidence type="ECO:0000256" key="8">
    <source>
        <dbReference type="ARBA" id="ARBA00022840"/>
    </source>
</evidence>
<feature type="chain" id="PRO_5036491207" description="Protein kinase domain-containing protein" evidence="14">
    <location>
        <begin position="24"/>
        <end position="858"/>
    </location>
</feature>
<keyword evidence="17" id="KW-1185">Reference proteome</keyword>
<evidence type="ECO:0000256" key="4">
    <source>
        <dbReference type="ARBA" id="ARBA00022692"/>
    </source>
</evidence>
<keyword evidence="9 13" id="KW-1133">Transmembrane helix</keyword>
<dbReference type="Pfam" id="PF14380">
    <property type="entry name" value="WAK_assoc"/>
    <property type="match status" value="2"/>
</dbReference>
<dbReference type="EMBL" id="PNBA02000020">
    <property type="protein sequence ID" value="KAG6389920.1"/>
    <property type="molecule type" value="Genomic_DNA"/>
</dbReference>
<feature type="domain" description="Protein kinase" evidence="15">
    <location>
        <begin position="524"/>
        <end position="800"/>
    </location>
</feature>
<dbReference type="InterPro" id="IPR017441">
    <property type="entry name" value="Protein_kinase_ATP_BS"/>
</dbReference>
<evidence type="ECO:0000256" key="7">
    <source>
        <dbReference type="ARBA" id="ARBA00022777"/>
    </source>
</evidence>
<evidence type="ECO:0000256" key="5">
    <source>
        <dbReference type="ARBA" id="ARBA00022729"/>
    </source>
</evidence>
<dbReference type="FunFam" id="1.10.510.10:FF:000161">
    <property type="entry name" value="Wall-associated receptor kinase-like 20"/>
    <property type="match status" value="1"/>
</dbReference>
<dbReference type="AlphaFoldDB" id="A0A8X8W897"/>
<accession>A0A8X8W897</accession>
<evidence type="ECO:0000256" key="2">
    <source>
        <dbReference type="ARBA" id="ARBA00022527"/>
    </source>
</evidence>
<proteinExistence type="predicted"/>
<evidence type="ECO:0000256" key="11">
    <source>
        <dbReference type="ARBA" id="ARBA00023180"/>
    </source>
</evidence>
<comment type="caution">
    <text evidence="16">The sequence shown here is derived from an EMBL/GenBank/DDBJ whole genome shotgun (WGS) entry which is preliminary data.</text>
</comment>
<dbReference type="PANTHER" id="PTHR46008:SF2">
    <property type="entry name" value="LEAF RUST 10 DISEASE-RESISTANCE LOCUS RECEPTOR-LIKE PROTEIN KINASE-LIKE 1.4"/>
    <property type="match status" value="1"/>
</dbReference>
<evidence type="ECO:0000256" key="6">
    <source>
        <dbReference type="ARBA" id="ARBA00022741"/>
    </source>
</evidence>
<keyword evidence="8 12" id="KW-0067">ATP-binding</keyword>
<reference evidence="16" key="2">
    <citation type="submission" date="2020-08" db="EMBL/GenBank/DDBJ databases">
        <title>Plant Genome Project.</title>
        <authorList>
            <person name="Zhang R.-G."/>
        </authorList>
    </citation>
    <scope>NUCLEOTIDE SEQUENCE</scope>
    <source>
        <strain evidence="16">Huo1</strain>
        <tissue evidence="16">Leaf</tissue>
    </source>
</reference>
<feature type="signal peptide" evidence="14">
    <location>
        <begin position="1"/>
        <end position="23"/>
    </location>
</feature>
<evidence type="ECO:0000256" key="1">
    <source>
        <dbReference type="ARBA" id="ARBA00004167"/>
    </source>
</evidence>
<evidence type="ECO:0000313" key="16">
    <source>
        <dbReference type="EMBL" id="KAG6389920.1"/>
    </source>
</evidence>
<dbReference type="Proteomes" id="UP000298416">
    <property type="component" value="Unassembled WGS sequence"/>
</dbReference>
<keyword evidence="11" id="KW-0325">Glycoprotein</keyword>
<keyword evidence="10 13" id="KW-0472">Membrane</keyword>
<gene>
    <name evidence="16" type="ORF">SASPL_151395</name>
</gene>
<keyword evidence="4 13" id="KW-0812">Transmembrane</keyword>
<comment type="subcellular location">
    <subcellularLocation>
        <location evidence="1">Membrane</location>
        <topology evidence="1">Single-pass membrane protein</topology>
    </subcellularLocation>
</comment>
<dbReference type="PROSITE" id="PS00107">
    <property type="entry name" value="PROTEIN_KINASE_ATP"/>
    <property type="match status" value="1"/>
</dbReference>
<feature type="binding site" evidence="12">
    <location>
        <position position="552"/>
    </location>
    <ligand>
        <name>ATP</name>
        <dbReference type="ChEBI" id="CHEBI:30616"/>
    </ligand>
</feature>
<dbReference type="InterPro" id="IPR011009">
    <property type="entry name" value="Kinase-like_dom_sf"/>
</dbReference>